<name>A0A1B6MQB2_9HEMI</name>
<dbReference type="EMBL" id="GEBQ01001898">
    <property type="protein sequence ID" value="JAT38079.1"/>
    <property type="molecule type" value="Transcribed_RNA"/>
</dbReference>
<keyword evidence="3" id="KW-0808">Transferase</keyword>
<keyword evidence="2" id="KW-0328">Glycosyltransferase</keyword>
<proteinExistence type="inferred from homology"/>
<evidence type="ECO:0000256" key="3">
    <source>
        <dbReference type="ARBA" id="ARBA00022679"/>
    </source>
</evidence>
<organism evidence="4">
    <name type="scientific">Graphocephala atropunctata</name>
    <dbReference type="NCBI Taxonomy" id="36148"/>
    <lineage>
        <taxon>Eukaryota</taxon>
        <taxon>Metazoa</taxon>
        <taxon>Ecdysozoa</taxon>
        <taxon>Arthropoda</taxon>
        <taxon>Hexapoda</taxon>
        <taxon>Insecta</taxon>
        <taxon>Pterygota</taxon>
        <taxon>Neoptera</taxon>
        <taxon>Paraneoptera</taxon>
        <taxon>Hemiptera</taxon>
        <taxon>Auchenorrhyncha</taxon>
        <taxon>Membracoidea</taxon>
        <taxon>Cicadellidae</taxon>
        <taxon>Cicadellinae</taxon>
        <taxon>Cicadellini</taxon>
        <taxon>Graphocephala</taxon>
    </lineage>
</organism>
<feature type="non-terminal residue" evidence="4">
    <location>
        <position position="1"/>
    </location>
</feature>
<dbReference type="Pfam" id="PF00201">
    <property type="entry name" value="UDPGT"/>
    <property type="match status" value="1"/>
</dbReference>
<dbReference type="InterPro" id="IPR002213">
    <property type="entry name" value="UDP_glucos_trans"/>
</dbReference>
<evidence type="ECO:0000256" key="2">
    <source>
        <dbReference type="ARBA" id="ARBA00022676"/>
    </source>
</evidence>
<dbReference type="PANTHER" id="PTHR48043:SF145">
    <property type="entry name" value="FI06409P-RELATED"/>
    <property type="match status" value="1"/>
</dbReference>
<protein>
    <recommendedName>
        <fullName evidence="5">UDP-glycosyltransferase</fullName>
    </recommendedName>
</protein>
<evidence type="ECO:0000256" key="1">
    <source>
        <dbReference type="ARBA" id="ARBA00009995"/>
    </source>
</evidence>
<gene>
    <name evidence="4" type="ORF">g.39497</name>
</gene>
<sequence length="295" mass="33695">WHWHWHIPDLMKLLNLNRKVEKSHFLLTTLQGAMKVFYVVVLVAQYLQPITAAKILALCAIASPSHSLWCYQYMAALAARGHLITVLGVDKPKTEIPNLTTFIADGVYEAAYTNDTITEYSVETKIDMIYSLKFFDQISTPAVLHSKALRDLIKENENIKRPFDLIIHDHTCVHALLGLVPLFGNPPLILATTFGSPQWMTFRAGNIFNPAYVPSMITSAGQHMTFYQRCENLFYYIFLEWYTRFVSEPFQDQLMREVFGSHLPHVRDIAKQANIIIVNHHFALNGPRPVLPGVV</sequence>
<evidence type="ECO:0000313" key="4">
    <source>
        <dbReference type="EMBL" id="JAT38079.1"/>
    </source>
</evidence>
<dbReference type="AlphaFoldDB" id="A0A1B6MQB2"/>
<dbReference type="GO" id="GO:0008194">
    <property type="term" value="F:UDP-glycosyltransferase activity"/>
    <property type="evidence" value="ECO:0007669"/>
    <property type="project" value="InterPro"/>
</dbReference>
<reference evidence="4" key="1">
    <citation type="submission" date="2015-11" db="EMBL/GenBank/DDBJ databases">
        <title>De novo transcriptome assembly of four potential Pierce s Disease insect vectors from Arizona vineyards.</title>
        <authorList>
            <person name="Tassone E.E."/>
        </authorList>
    </citation>
    <scope>NUCLEOTIDE SEQUENCE</scope>
</reference>
<comment type="similarity">
    <text evidence="1">Belongs to the UDP-glycosyltransferase family.</text>
</comment>
<dbReference type="SUPFAM" id="SSF53756">
    <property type="entry name" value="UDP-Glycosyltransferase/glycogen phosphorylase"/>
    <property type="match status" value="1"/>
</dbReference>
<dbReference type="PANTHER" id="PTHR48043">
    <property type="entry name" value="EG:EG0003.4 PROTEIN-RELATED"/>
    <property type="match status" value="1"/>
</dbReference>
<evidence type="ECO:0008006" key="5">
    <source>
        <dbReference type="Google" id="ProtNLM"/>
    </source>
</evidence>
<accession>A0A1B6MQB2</accession>
<feature type="non-terminal residue" evidence="4">
    <location>
        <position position="295"/>
    </location>
</feature>
<dbReference type="InterPro" id="IPR050271">
    <property type="entry name" value="UDP-glycosyltransferase"/>
</dbReference>